<accession>A0A928Z448</accession>
<dbReference type="EMBL" id="JADEXQ010000024">
    <property type="protein sequence ID" value="MBE9029915.1"/>
    <property type="molecule type" value="Genomic_DNA"/>
</dbReference>
<keyword evidence="1" id="KW-1133">Transmembrane helix</keyword>
<dbReference type="RefSeq" id="WP_264324739.1">
    <property type="nucleotide sequence ID" value="NZ_JADEXQ010000024.1"/>
</dbReference>
<evidence type="ECO:0000256" key="1">
    <source>
        <dbReference type="SAM" id="Phobius"/>
    </source>
</evidence>
<comment type="caution">
    <text evidence="2">The sequence shown here is derived from an EMBL/GenBank/DDBJ whole genome shotgun (WGS) entry which is preliminary data.</text>
</comment>
<reference evidence="2" key="1">
    <citation type="submission" date="2020-10" db="EMBL/GenBank/DDBJ databases">
        <authorList>
            <person name="Castelo-Branco R."/>
            <person name="Eusebio N."/>
            <person name="Adriana R."/>
            <person name="Vieira A."/>
            <person name="Brugerolle De Fraissinette N."/>
            <person name="Rezende De Castro R."/>
            <person name="Schneider M.P."/>
            <person name="Vasconcelos V."/>
            <person name="Leao P.N."/>
        </authorList>
    </citation>
    <scope>NUCLEOTIDE SEQUENCE</scope>
    <source>
        <strain evidence="2">LEGE 11480</strain>
    </source>
</reference>
<protein>
    <submittedName>
        <fullName evidence="2">Uncharacterized protein</fullName>
    </submittedName>
</protein>
<name>A0A928Z448_9CYAN</name>
<gene>
    <name evidence="2" type="ORF">IQ266_09265</name>
</gene>
<dbReference type="Proteomes" id="UP000625316">
    <property type="component" value="Unassembled WGS sequence"/>
</dbReference>
<proteinExistence type="predicted"/>
<keyword evidence="1" id="KW-0812">Transmembrane</keyword>
<organism evidence="2 3">
    <name type="scientific">Romeriopsis navalis LEGE 11480</name>
    <dbReference type="NCBI Taxonomy" id="2777977"/>
    <lineage>
        <taxon>Bacteria</taxon>
        <taxon>Bacillati</taxon>
        <taxon>Cyanobacteriota</taxon>
        <taxon>Cyanophyceae</taxon>
        <taxon>Leptolyngbyales</taxon>
        <taxon>Leptolyngbyaceae</taxon>
        <taxon>Romeriopsis</taxon>
        <taxon>Romeriopsis navalis</taxon>
    </lineage>
</organism>
<evidence type="ECO:0000313" key="2">
    <source>
        <dbReference type="EMBL" id="MBE9029915.1"/>
    </source>
</evidence>
<dbReference type="AlphaFoldDB" id="A0A928Z448"/>
<keyword evidence="3" id="KW-1185">Reference proteome</keyword>
<evidence type="ECO:0000313" key="3">
    <source>
        <dbReference type="Proteomes" id="UP000625316"/>
    </source>
</evidence>
<keyword evidence="1" id="KW-0472">Membrane</keyword>
<feature type="transmembrane region" description="Helical" evidence="1">
    <location>
        <begin position="12"/>
        <end position="42"/>
    </location>
</feature>
<sequence length="50" mass="5846">MKPTKEDKLMQLIEFIVIGTAIWFNPSAGFLIFLLQCCFLLLKSLRDDRK</sequence>